<dbReference type="Gene3D" id="3.80.10.10">
    <property type="entry name" value="Ribonuclease Inhibitor"/>
    <property type="match status" value="1"/>
</dbReference>
<dbReference type="AlphaFoldDB" id="A0AAV6TU11"/>
<proteinExistence type="predicted"/>
<gene>
    <name evidence="1" type="ORF">JTE90_012032</name>
</gene>
<dbReference type="InterPro" id="IPR032675">
    <property type="entry name" value="LRR_dom_sf"/>
</dbReference>
<name>A0AAV6TU11_9ARAC</name>
<organism evidence="1 2">
    <name type="scientific">Oedothorax gibbosus</name>
    <dbReference type="NCBI Taxonomy" id="931172"/>
    <lineage>
        <taxon>Eukaryota</taxon>
        <taxon>Metazoa</taxon>
        <taxon>Ecdysozoa</taxon>
        <taxon>Arthropoda</taxon>
        <taxon>Chelicerata</taxon>
        <taxon>Arachnida</taxon>
        <taxon>Araneae</taxon>
        <taxon>Araneomorphae</taxon>
        <taxon>Entelegynae</taxon>
        <taxon>Araneoidea</taxon>
        <taxon>Linyphiidae</taxon>
        <taxon>Erigoninae</taxon>
        <taxon>Oedothorax</taxon>
    </lineage>
</organism>
<accession>A0AAV6TU11</accession>
<reference evidence="1 2" key="1">
    <citation type="journal article" date="2022" name="Nat. Ecol. Evol.">
        <title>A masculinizing supergene underlies an exaggerated male reproductive morph in a spider.</title>
        <authorList>
            <person name="Hendrickx F."/>
            <person name="De Corte Z."/>
            <person name="Sonet G."/>
            <person name="Van Belleghem S.M."/>
            <person name="Kostlbacher S."/>
            <person name="Vangestel C."/>
        </authorList>
    </citation>
    <scope>NUCLEOTIDE SEQUENCE [LARGE SCALE GENOMIC DNA]</scope>
    <source>
        <strain evidence="1">W744_W776</strain>
    </source>
</reference>
<evidence type="ECO:0000313" key="1">
    <source>
        <dbReference type="EMBL" id="KAG8174950.1"/>
    </source>
</evidence>
<dbReference type="EMBL" id="JAFNEN010001104">
    <property type="protein sequence ID" value="KAG8174950.1"/>
    <property type="molecule type" value="Genomic_DNA"/>
</dbReference>
<dbReference type="Proteomes" id="UP000827092">
    <property type="component" value="Unassembled WGS sequence"/>
</dbReference>
<dbReference type="SUPFAM" id="SSF52047">
    <property type="entry name" value="RNI-like"/>
    <property type="match status" value="1"/>
</dbReference>
<evidence type="ECO:0000313" key="2">
    <source>
        <dbReference type="Proteomes" id="UP000827092"/>
    </source>
</evidence>
<protein>
    <submittedName>
        <fullName evidence="1">Uncharacterized protein</fullName>
    </submittedName>
</protein>
<keyword evidence="2" id="KW-1185">Reference proteome</keyword>
<comment type="caution">
    <text evidence="1">The sequence shown here is derived from an EMBL/GenBank/DDBJ whole genome shotgun (WGS) entry which is preliminary data.</text>
</comment>
<sequence>MVNKSFNFSPFPRSVTLGAFRIFTHDCQRLHTLNLSNCNWLDSAMLNPVLVSNPNLQHLNISGCSSISNSSLQNTFLDTKKPKGCY</sequence>